<accession>A0A9Q0LP20</accession>
<dbReference type="AlphaFoldDB" id="A0A9Q0LP20"/>
<comment type="caution">
    <text evidence="2">The sequence shown here is derived from an EMBL/GenBank/DDBJ whole genome shotgun (WGS) entry which is preliminary data.</text>
</comment>
<feature type="transmembrane region" description="Helical" evidence="1">
    <location>
        <begin position="6"/>
        <end position="25"/>
    </location>
</feature>
<feature type="transmembrane region" description="Helical" evidence="1">
    <location>
        <begin position="94"/>
        <end position="112"/>
    </location>
</feature>
<protein>
    <recommendedName>
        <fullName evidence="4">Transmembrane protein</fullName>
    </recommendedName>
</protein>
<evidence type="ECO:0008006" key="4">
    <source>
        <dbReference type="Google" id="ProtNLM"/>
    </source>
</evidence>
<keyword evidence="3" id="KW-1185">Reference proteome</keyword>
<evidence type="ECO:0000256" key="1">
    <source>
        <dbReference type="SAM" id="Phobius"/>
    </source>
</evidence>
<gene>
    <name evidence="2" type="ORF">M0811_00411</name>
</gene>
<sequence length="281" mass="33094">MLLTAIVIICYIFFLICSFVALYFYTSFINTFQQRYNIFTVGQTPQDRFYLVPSQSLALIQTEIMKNQMNGIENIIWIGCPIGISFIKNEKRKLMVFSIFSLSLLFLSLFVYPVPVLIIPFSVLLVIESCFVIYFYFKDKYKLELVYVISNYRVFLAGNDPKIKHGQLFYWNLSDISSMRYRQVEENIGTVSFNLFDELVEPSFSHINEPHVIISTIYYLLNLNENHQNQTDFHYPKNNNVFFNNQYLSQTLVFPVNQRQDSTTTSYETYENSELSNNDNQ</sequence>
<keyword evidence="1" id="KW-1133">Transmembrane helix</keyword>
<dbReference type="Proteomes" id="UP001149090">
    <property type="component" value="Unassembled WGS sequence"/>
</dbReference>
<proteinExistence type="predicted"/>
<evidence type="ECO:0000313" key="2">
    <source>
        <dbReference type="EMBL" id="KAJ5077091.1"/>
    </source>
</evidence>
<keyword evidence="1" id="KW-0472">Membrane</keyword>
<feature type="transmembrane region" description="Helical" evidence="1">
    <location>
        <begin position="118"/>
        <end position="137"/>
    </location>
</feature>
<organism evidence="2 3">
    <name type="scientific">Anaeramoeba ignava</name>
    <name type="common">Anaerobic marine amoeba</name>
    <dbReference type="NCBI Taxonomy" id="1746090"/>
    <lineage>
        <taxon>Eukaryota</taxon>
        <taxon>Metamonada</taxon>
        <taxon>Anaeramoebidae</taxon>
        <taxon>Anaeramoeba</taxon>
    </lineage>
</organism>
<reference evidence="2" key="1">
    <citation type="submission" date="2022-10" db="EMBL/GenBank/DDBJ databases">
        <title>Novel sulphate-reducing endosymbionts in the free-living metamonad Anaeramoeba.</title>
        <authorList>
            <person name="Jerlstrom-Hultqvist J."/>
            <person name="Cepicka I."/>
            <person name="Gallot-Lavallee L."/>
            <person name="Salas-Leiva D."/>
            <person name="Curtis B.A."/>
            <person name="Zahonova K."/>
            <person name="Pipaliya S."/>
            <person name="Dacks J."/>
            <person name="Roger A.J."/>
        </authorList>
    </citation>
    <scope>NUCLEOTIDE SEQUENCE</scope>
    <source>
        <strain evidence="2">BMAN</strain>
    </source>
</reference>
<keyword evidence="1" id="KW-0812">Transmembrane</keyword>
<dbReference type="EMBL" id="JAPDFW010000059">
    <property type="protein sequence ID" value="KAJ5077091.1"/>
    <property type="molecule type" value="Genomic_DNA"/>
</dbReference>
<name>A0A9Q0LP20_ANAIG</name>
<evidence type="ECO:0000313" key="3">
    <source>
        <dbReference type="Proteomes" id="UP001149090"/>
    </source>
</evidence>